<organism evidence="4 5">
    <name type="scientific">Cyclotella atomus</name>
    <dbReference type="NCBI Taxonomy" id="382360"/>
    <lineage>
        <taxon>Eukaryota</taxon>
        <taxon>Sar</taxon>
        <taxon>Stramenopiles</taxon>
        <taxon>Ochrophyta</taxon>
        <taxon>Bacillariophyta</taxon>
        <taxon>Coscinodiscophyceae</taxon>
        <taxon>Thalassiosirophycidae</taxon>
        <taxon>Stephanodiscales</taxon>
        <taxon>Stephanodiscaceae</taxon>
        <taxon>Cyclotella</taxon>
    </lineage>
</organism>
<keyword evidence="1" id="KW-0175">Coiled coil</keyword>
<feature type="coiled-coil region" evidence="1">
    <location>
        <begin position="944"/>
        <end position="978"/>
    </location>
</feature>
<comment type="caution">
    <text evidence="4">The sequence shown here is derived from an EMBL/GenBank/DDBJ whole genome shotgun (WGS) entry which is preliminary data.</text>
</comment>
<evidence type="ECO:0000313" key="5">
    <source>
        <dbReference type="Proteomes" id="UP001530400"/>
    </source>
</evidence>
<feature type="transmembrane region" description="Helical" evidence="3">
    <location>
        <begin position="651"/>
        <end position="672"/>
    </location>
</feature>
<keyword evidence="3" id="KW-0812">Transmembrane</keyword>
<keyword evidence="3" id="KW-1133">Transmembrane helix</keyword>
<feature type="transmembrane region" description="Helical" evidence="3">
    <location>
        <begin position="738"/>
        <end position="762"/>
    </location>
</feature>
<dbReference type="Proteomes" id="UP001530400">
    <property type="component" value="Unassembled WGS sequence"/>
</dbReference>
<accession>A0ABD3QCL0</accession>
<feature type="transmembrane region" description="Helical" evidence="3">
    <location>
        <begin position="342"/>
        <end position="360"/>
    </location>
</feature>
<proteinExistence type="predicted"/>
<feature type="transmembrane region" description="Helical" evidence="3">
    <location>
        <begin position="426"/>
        <end position="449"/>
    </location>
</feature>
<reference evidence="4 5" key="1">
    <citation type="submission" date="2024-10" db="EMBL/GenBank/DDBJ databases">
        <title>Updated reference genomes for cyclostephanoid diatoms.</title>
        <authorList>
            <person name="Roberts W.R."/>
            <person name="Alverson A.J."/>
        </authorList>
    </citation>
    <scope>NUCLEOTIDE SEQUENCE [LARGE SCALE GENOMIC DNA]</scope>
    <source>
        <strain evidence="4 5">AJA010-31</strain>
    </source>
</reference>
<feature type="transmembrane region" description="Helical" evidence="3">
    <location>
        <begin position="796"/>
        <end position="818"/>
    </location>
</feature>
<feature type="region of interest" description="Disordered" evidence="2">
    <location>
        <begin position="134"/>
        <end position="160"/>
    </location>
</feature>
<gene>
    <name evidence="4" type="ORF">ACHAWO_000640</name>
</gene>
<dbReference type="EMBL" id="JALLPJ020000264">
    <property type="protein sequence ID" value="KAL3797211.1"/>
    <property type="molecule type" value="Genomic_DNA"/>
</dbReference>
<keyword evidence="5" id="KW-1185">Reference proteome</keyword>
<evidence type="ECO:0000256" key="2">
    <source>
        <dbReference type="SAM" id="MobiDB-lite"/>
    </source>
</evidence>
<name>A0ABD3QCL0_9STRA</name>
<evidence type="ECO:0000313" key="4">
    <source>
        <dbReference type="EMBL" id="KAL3797211.1"/>
    </source>
</evidence>
<sequence length="981" mass="110458">MKFTKPVGSTADLREIEYISALHQTGKELRKDGTITSADIKMFLISRYGIEVDEEEVTNTIMKGFGGGGISDSDGDNMDLTELVAMLLIPTLVRTKRGMKGSNASSSDVGAAVVDESSTEDADAHLENYVGHGNVVDESENNKGENARTVDFGHTSSRGEANSLLETNDSIVVQKNTTDPSTQPNGSNKKLFHSVLQMILADTIHDTTSPPAITVDLLRTIFLFYGEKDVAVDNDLLQSMVDLAKDAGNLLDDKVFAHCLTSDVELYDTDWEEKLQSTYVDVFETHESTKKQRSRFARQSNDDVESTAVMAEKGEDRKVNEVMKKYTFPAIDYAVDTFRSKTYVIVLWFTWVLFYINFMFGTQNDEIGSLNCSQYSITTAQGFFCGVGQGVLTWLRVMFKLVFFGSIFIVGASVGHSTSPHNPMLVLVSVLFISLYTFIPLTVEVQVLPTSDGLNAELNTKRYYDDVNYFMACGQFSTGTMLTLFCLQNILDRVLPRRLLEQYPKLQQVLASGSLYMERNMKKAATFKINRMIMNAFEIHDTAARDNDTSFSGNESMYGKALLCYSKVSDATEEMGGHRWTWNGLRTGRLFEEEGIWLSNRVMQGNLGQLFLSVLLIPMTVALTEFIESVYEWTFVNFDFPKPARWRVSLPIFIAFVFAQVNSLGLVTTYIPSTIRTTFRFRYGGLGSLHDSEFQKMRINVDQASFVFGSMFWGCFISNVLVLAVAWCLATVACLPSFLPNLLGFLSTLIGLGITILIKMLVLMAARAQFSGSTFYRSSPAVANCISVLLESWNLGISVLFVLIRMLTLVFTAFLYVARVDIPFLSDSADEIGGYVIDRWPFVFRKDMLQHEAHRHPYIERIGVMYMMKLRHGERFGNEANSSWRLLFVYAMFPWLRKYRIRGEDVGDMNEALSRLVKTPSRKSGMNKGESDDTEYLRNEVSRLQSDAGEVAMLRKELKRMESEISHLSQCLKEAQTEGNF</sequence>
<keyword evidence="3" id="KW-0472">Membrane</keyword>
<protein>
    <submittedName>
        <fullName evidence="4">Uncharacterized protein</fullName>
    </submittedName>
</protein>
<evidence type="ECO:0000256" key="1">
    <source>
        <dbReference type="SAM" id="Coils"/>
    </source>
</evidence>
<feature type="transmembrane region" description="Helical" evidence="3">
    <location>
        <begin position="397"/>
        <end position="414"/>
    </location>
</feature>
<feature type="transmembrane region" description="Helical" evidence="3">
    <location>
        <begin position="610"/>
        <end position="631"/>
    </location>
</feature>
<feature type="transmembrane region" description="Helical" evidence="3">
    <location>
        <begin position="469"/>
        <end position="491"/>
    </location>
</feature>
<feature type="transmembrane region" description="Helical" evidence="3">
    <location>
        <begin position="706"/>
        <end position="732"/>
    </location>
</feature>
<dbReference type="AlphaFoldDB" id="A0ABD3QCL0"/>
<evidence type="ECO:0000256" key="3">
    <source>
        <dbReference type="SAM" id="Phobius"/>
    </source>
</evidence>